<name>A0A4Z2CK33_SCHJA</name>
<proteinExistence type="predicted"/>
<comment type="caution">
    <text evidence="1">The sequence shown here is derived from an EMBL/GenBank/DDBJ whole genome shotgun (WGS) entry which is preliminary data.</text>
</comment>
<dbReference type="Proteomes" id="UP000311919">
    <property type="component" value="Unassembled WGS sequence"/>
</dbReference>
<organism evidence="1 2">
    <name type="scientific">Schistosoma japonicum</name>
    <name type="common">Blood fluke</name>
    <dbReference type="NCBI Taxonomy" id="6182"/>
    <lineage>
        <taxon>Eukaryota</taxon>
        <taxon>Metazoa</taxon>
        <taxon>Spiralia</taxon>
        <taxon>Lophotrochozoa</taxon>
        <taxon>Platyhelminthes</taxon>
        <taxon>Trematoda</taxon>
        <taxon>Digenea</taxon>
        <taxon>Strigeidida</taxon>
        <taxon>Schistosomatoidea</taxon>
        <taxon>Schistosomatidae</taxon>
        <taxon>Schistosoma</taxon>
    </lineage>
</organism>
<keyword evidence="2" id="KW-1185">Reference proteome</keyword>
<gene>
    <name evidence="1" type="ORF">EWB00_001993</name>
</gene>
<sequence>MSLTGCTFLESNPAPRLAQGRAGAGVGLQTIESGLPDRIRYLSGQNPGLELPIQISTPLRMLECTKA</sequence>
<reference evidence="1 2" key="1">
    <citation type="submission" date="2019-03" db="EMBL/GenBank/DDBJ databases">
        <title>An improved genome assembly of the fluke Schistosoma japonicum.</title>
        <authorList>
            <person name="Hu W."/>
            <person name="Luo F."/>
            <person name="Yin M."/>
            <person name="Mo X."/>
            <person name="Sun C."/>
            <person name="Wu Q."/>
            <person name="Zhu B."/>
            <person name="Xiang M."/>
            <person name="Wang J."/>
            <person name="Wang Y."/>
            <person name="Zhang T."/>
            <person name="Xu B."/>
            <person name="Zheng H."/>
            <person name="Feng Z."/>
        </authorList>
    </citation>
    <scope>NUCLEOTIDE SEQUENCE [LARGE SCALE GENOMIC DNA]</scope>
    <source>
        <strain evidence="1">HuSjv2</strain>
        <tissue evidence="1">Worms</tissue>
    </source>
</reference>
<protein>
    <submittedName>
        <fullName evidence="1">Uncharacterized protein</fullName>
    </submittedName>
</protein>
<evidence type="ECO:0000313" key="1">
    <source>
        <dbReference type="EMBL" id="TNN04536.1"/>
    </source>
</evidence>
<accession>A0A4Z2CK33</accession>
<dbReference type="EMBL" id="SKCS01001553">
    <property type="protein sequence ID" value="TNN04536.1"/>
    <property type="molecule type" value="Genomic_DNA"/>
</dbReference>
<feature type="non-terminal residue" evidence="1">
    <location>
        <position position="67"/>
    </location>
</feature>
<evidence type="ECO:0000313" key="2">
    <source>
        <dbReference type="Proteomes" id="UP000311919"/>
    </source>
</evidence>
<dbReference type="AlphaFoldDB" id="A0A4Z2CK33"/>